<dbReference type="GO" id="GO:0005634">
    <property type="term" value="C:nucleus"/>
    <property type="evidence" value="ECO:0007669"/>
    <property type="project" value="UniProtKB-SubCell"/>
</dbReference>
<dbReference type="AlphaFoldDB" id="A0AAV1SP72"/>
<evidence type="ECO:0000313" key="13">
    <source>
        <dbReference type="Proteomes" id="UP001314170"/>
    </source>
</evidence>
<sequence length="434" mass="47205">MESVCDFCGVAKAVVYCKPDSAKLCLHCDGCVHSANFLSRRHPRSLLCDKCSSQPARARCLDEKLSICQGCDCSANGCSSLGHHLRALNCYTGCYSLAEFSKMWSLVPEGPSLGGFDSGWDSLISGPINGNCISSCLEQRDDEAGSLGLVTCKVNELESCSKLEPWRGPSSFITPNSNSMPSCRGHVPLLPEVANLPKQDCSILKDIGLPDCEDLYEGLNLDDLPLDFENSAEIFSCSESHYRYQVEDVGKDCMLMEKNLSVTESNGPIENAIEVSSSGQQDCLAFQSSCVSGSASAIQTISGNANCSIFTDPSCSRNFNLGIPALTGQVHSSMSLSLSNIIGESSAADYQDCGLSSLFMNGESPWESHLDGNSPQARDKAKMRYKEKKKTRTFSKQIRYASRKARADTRKRVKGRFVKAGEEYDYDPLPSSNF</sequence>
<comment type="caution">
    <text evidence="12">The sequence shown here is derived from an EMBL/GenBank/DDBJ whole genome shotgun (WGS) entry which is preliminary data.</text>
</comment>
<dbReference type="EMBL" id="CAWUPB010001195">
    <property type="protein sequence ID" value="CAK7355401.1"/>
    <property type="molecule type" value="Genomic_DNA"/>
</dbReference>
<dbReference type="InterPro" id="IPR049808">
    <property type="entry name" value="CONSTANS-like_Bbox1"/>
</dbReference>
<dbReference type="InterPro" id="IPR000315">
    <property type="entry name" value="Znf_B-box"/>
</dbReference>
<dbReference type="PANTHER" id="PTHR31717">
    <property type="entry name" value="ZINC FINGER PROTEIN CONSTANS-LIKE 10"/>
    <property type="match status" value="1"/>
</dbReference>
<dbReference type="GO" id="GO:0006355">
    <property type="term" value="P:regulation of DNA-templated transcription"/>
    <property type="evidence" value="ECO:0007669"/>
    <property type="project" value="UniProtKB-ARBA"/>
</dbReference>
<protein>
    <recommendedName>
        <fullName evidence="14">Zinc finger protein CONSTANS-LIKE 12</fullName>
    </recommendedName>
</protein>
<dbReference type="PROSITE" id="PS51017">
    <property type="entry name" value="CCT"/>
    <property type="match status" value="1"/>
</dbReference>
<organism evidence="12 13">
    <name type="scientific">Dovyalis caffra</name>
    <dbReference type="NCBI Taxonomy" id="77055"/>
    <lineage>
        <taxon>Eukaryota</taxon>
        <taxon>Viridiplantae</taxon>
        <taxon>Streptophyta</taxon>
        <taxon>Embryophyta</taxon>
        <taxon>Tracheophyta</taxon>
        <taxon>Spermatophyta</taxon>
        <taxon>Magnoliopsida</taxon>
        <taxon>eudicotyledons</taxon>
        <taxon>Gunneridae</taxon>
        <taxon>Pentapetalae</taxon>
        <taxon>rosids</taxon>
        <taxon>fabids</taxon>
        <taxon>Malpighiales</taxon>
        <taxon>Salicaceae</taxon>
        <taxon>Flacourtieae</taxon>
        <taxon>Dovyalis</taxon>
    </lineage>
</organism>
<comment type="subcellular location">
    <subcellularLocation>
        <location evidence="1 9">Nucleus</location>
    </subcellularLocation>
</comment>
<feature type="domain" description="B box-type" evidence="10">
    <location>
        <begin position="1"/>
        <end position="47"/>
    </location>
</feature>
<comment type="similarity">
    <text evidence="2">Belongs to the CONSTANS family.</text>
</comment>
<evidence type="ECO:0000256" key="5">
    <source>
        <dbReference type="ARBA" id="ARBA00022771"/>
    </source>
</evidence>
<dbReference type="PROSITE" id="PS50119">
    <property type="entry name" value="ZF_BBOX"/>
    <property type="match status" value="1"/>
</dbReference>
<keyword evidence="13" id="KW-1185">Reference proteome</keyword>
<keyword evidence="6" id="KW-0862">Zinc</keyword>
<evidence type="ECO:0000256" key="9">
    <source>
        <dbReference type="PROSITE-ProRule" id="PRU00357"/>
    </source>
</evidence>
<accession>A0AAV1SP72</accession>
<evidence type="ECO:0000256" key="3">
    <source>
        <dbReference type="ARBA" id="ARBA00022723"/>
    </source>
</evidence>
<evidence type="ECO:0000313" key="12">
    <source>
        <dbReference type="EMBL" id="CAK7355401.1"/>
    </source>
</evidence>
<evidence type="ECO:0000259" key="11">
    <source>
        <dbReference type="PROSITE" id="PS51017"/>
    </source>
</evidence>
<dbReference type="SMART" id="SM00336">
    <property type="entry name" value="BBOX"/>
    <property type="match status" value="1"/>
</dbReference>
<feature type="domain" description="CCT" evidence="11">
    <location>
        <begin position="378"/>
        <end position="420"/>
    </location>
</feature>
<gene>
    <name evidence="12" type="ORF">DCAF_LOCUS25660</name>
</gene>
<keyword evidence="5 8" id="KW-0863">Zinc-finger</keyword>
<evidence type="ECO:0000256" key="7">
    <source>
        <dbReference type="ARBA" id="ARBA00023242"/>
    </source>
</evidence>
<dbReference type="PANTHER" id="PTHR31717:SF46">
    <property type="entry name" value="CCT MOTIF FAMILY PROTEIN-RELATED"/>
    <property type="match status" value="1"/>
</dbReference>
<evidence type="ECO:0000256" key="1">
    <source>
        <dbReference type="ARBA" id="ARBA00004123"/>
    </source>
</evidence>
<evidence type="ECO:0000256" key="4">
    <source>
        <dbReference type="ARBA" id="ARBA00022737"/>
    </source>
</evidence>
<dbReference type="InterPro" id="IPR010402">
    <property type="entry name" value="CCT_domain"/>
</dbReference>
<keyword evidence="3" id="KW-0479">Metal-binding</keyword>
<evidence type="ECO:0008006" key="14">
    <source>
        <dbReference type="Google" id="ProtNLM"/>
    </source>
</evidence>
<dbReference type="CDD" id="cd19821">
    <property type="entry name" value="Bbox1_BBX-like"/>
    <property type="match status" value="1"/>
</dbReference>
<reference evidence="12 13" key="1">
    <citation type="submission" date="2024-01" db="EMBL/GenBank/DDBJ databases">
        <authorList>
            <person name="Waweru B."/>
        </authorList>
    </citation>
    <scope>NUCLEOTIDE SEQUENCE [LARGE SCALE GENOMIC DNA]</scope>
</reference>
<dbReference type="Proteomes" id="UP001314170">
    <property type="component" value="Unassembled WGS sequence"/>
</dbReference>
<evidence type="ECO:0000259" key="10">
    <source>
        <dbReference type="PROSITE" id="PS50119"/>
    </source>
</evidence>
<keyword evidence="7 9" id="KW-0539">Nucleus</keyword>
<keyword evidence="4" id="KW-0677">Repeat</keyword>
<evidence type="ECO:0000256" key="8">
    <source>
        <dbReference type="PROSITE-ProRule" id="PRU00024"/>
    </source>
</evidence>
<evidence type="ECO:0000256" key="6">
    <source>
        <dbReference type="ARBA" id="ARBA00022833"/>
    </source>
</evidence>
<evidence type="ECO:0000256" key="2">
    <source>
        <dbReference type="ARBA" id="ARBA00010024"/>
    </source>
</evidence>
<dbReference type="GO" id="GO:0008270">
    <property type="term" value="F:zinc ion binding"/>
    <property type="evidence" value="ECO:0007669"/>
    <property type="project" value="UniProtKB-KW"/>
</dbReference>
<dbReference type="Pfam" id="PF06203">
    <property type="entry name" value="CCT"/>
    <property type="match status" value="1"/>
</dbReference>
<name>A0AAV1SP72_9ROSI</name>
<proteinExistence type="inferred from homology"/>